<dbReference type="RefSeq" id="WP_175191462.1">
    <property type="nucleotide sequence ID" value="NZ_CADIJO010000002.1"/>
</dbReference>
<gene>
    <name evidence="3" type="ORF">LMG3458_00522</name>
</gene>
<dbReference type="EMBL" id="CADIJO010000002">
    <property type="protein sequence ID" value="CAB3659887.1"/>
    <property type="molecule type" value="Genomic_DNA"/>
</dbReference>
<dbReference type="Gene3D" id="3.40.190.10">
    <property type="entry name" value="Periplasmic binding protein-like II"/>
    <property type="match status" value="1"/>
</dbReference>
<protein>
    <recommendedName>
        <fullName evidence="5">Tripartite tricarboxylate transporter substrate binding protein</fullName>
    </recommendedName>
</protein>
<organism evidence="3 4">
    <name type="scientific">Achromobacter deleyi</name>
    <dbReference type="NCBI Taxonomy" id="1353891"/>
    <lineage>
        <taxon>Bacteria</taxon>
        <taxon>Pseudomonadati</taxon>
        <taxon>Pseudomonadota</taxon>
        <taxon>Betaproteobacteria</taxon>
        <taxon>Burkholderiales</taxon>
        <taxon>Alcaligenaceae</taxon>
        <taxon>Achromobacter</taxon>
    </lineage>
</organism>
<name>A0A6S6Z6E7_9BURK</name>
<dbReference type="Proteomes" id="UP000494111">
    <property type="component" value="Unassembled WGS sequence"/>
</dbReference>
<evidence type="ECO:0008006" key="5">
    <source>
        <dbReference type="Google" id="ProtNLM"/>
    </source>
</evidence>
<dbReference type="Pfam" id="PF03401">
    <property type="entry name" value="TctC"/>
    <property type="match status" value="1"/>
</dbReference>
<proteinExistence type="inferred from homology"/>
<dbReference type="CDD" id="cd07012">
    <property type="entry name" value="PBP2_Bug_TTT"/>
    <property type="match status" value="1"/>
</dbReference>
<evidence type="ECO:0000313" key="4">
    <source>
        <dbReference type="Proteomes" id="UP000494111"/>
    </source>
</evidence>
<evidence type="ECO:0000313" key="3">
    <source>
        <dbReference type="EMBL" id="CAB3659887.1"/>
    </source>
</evidence>
<sequence>MNIKTGLAALAVAMAGGLAMPGAHAAGYPAKPITIIYPYTPGSASDTLSRVVGEVLQKSLGQPVIVENKPGAGGTIALDYVVRAAPDGYTLAFTASGAMAVSPHLYHLRFKPAEALAPITTLVEIPFVFVTRPDLPEKTLQQFIAKARAAPGTLTSANAGIGTQAHLTQMMFLNSAGIDLNVIAYKGGAPAVNDLMGGHLDSMIDNAAAQAGYINAGKVRGLFVTSKYRVAAYPDVPTAEEAGLPGFSAVGWFGLAAPKGTPPEIIDRLNAALVQGLKEPAAHQRLIDAGWVPVVGSPAEAQARTLADLDALGQIVRKIGLQPN</sequence>
<feature type="chain" id="PRO_5028836084" description="Tripartite tricarboxylate transporter substrate binding protein" evidence="2">
    <location>
        <begin position="26"/>
        <end position="324"/>
    </location>
</feature>
<dbReference type="PIRSF" id="PIRSF017082">
    <property type="entry name" value="YflP"/>
    <property type="match status" value="1"/>
</dbReference>
<evidence type="ECO:0000256" key="2">
    <source>
        <dbReference type="SAM" id="SignalP"/>
    </source>
</evidence>
<dbReference type="SUPFAM" id="SSF53850">
    <property type="entry name" value="Periplasmic binding protein-like II"/>
    <property type="match status" value="1"/>
</dbReference>
<dbReference type="PANTHER" id="PTHR42928">
    <property type="entry name" value="TRICARBOXYLATE-BINDING PROTEIN"/>
    <property type="match status" value="1"/>
</dbReference>
<feature type="signal peptide" evidence="2">
    <location>
        <begin position="1"/>
        <end position="25"/>
    </location>
</feature>
<dbReference type="AlphaFoldDB" id="A0A6S6Z6E7"/>
<dbReference type="Gene3D" id="3.40.190.150">
    <property type="entry name" value="Bordetella uptake gene, domain 1"/>
    <property type="match status" value="1"/>
</dbReference>
<dbReference type="PANTHER" id="PTHR42928:SF5">
    <property type="entry name" value="BLR1237 PROTEIN"/>
    <property type="match status" value="1"/>
</dbReference>
<keyword evidence="2" id="KW-0732">Signal</keyword>
<accession>A0A6S6Z6E7</accession>
<comment type="similarity">
    <text evidence="1">Belongs to the UPF0065 (bug) family.</text>
</comment>
<reference evidence="3 4" key="1">
    <citation type="submission" date="2020-04" db="EMBL/GenBank/DDBJ databases">
        <authorList>
            <person name="De Canck E."/>
        </authorList>
    </citation>
    <scope>NUCLEOTIDE SEQUENCE [LARGE SCALE GENOMIC DNA]</scope>
    <source>
        <strain evidence="3 4">LMG 3458</strain>
    </source>
</reference>
<evidence type="ECO:0000256" key="1">
    <source>
        <dbReference type="ARBA" id="ARBA00006987"/>
    </source>
</evidence>
<dbReference type="InterPro" id="IPR042100">
    <property type="entry name" value="Bug_dom1"/>
</dbReference>
<dbReference type="InterPro" id="IPR005064">
    <property type="entry name" value="BUG"/>
</dbReference>